<keyword evidence="7" id="KW-1185">Reference proteome</keyword>
<dbReference type="Proteomes" id="UP000320496">
    <property type="component" value="Chromosome"/>
</dbReference>
<keyword evidence="4" id="KW-0479">Metal-binding</keyword>
<feature type="domain" description="Phosphoadenosine phosphosulphate reductase" evidence="5">
    <location>
        <begin position="44"/>
        <end position="207"/>
    </location>
</feature>
<dbReference type="RefSeq" id="WP_145372048.1">
    <property type="nucleotide sequence ID" value="NZ_CP036275.1"/>
</dbReference>
<dbReference type="AlphaFoldDB" id="A0A517ZE82"/>
<evidence type="ECO:0000256" key="2">
    <source>
        <dbReference type="ARBA" id="ARBA00023002"/>
    </source>
</evidence>
<comment type="function">
    <text evidence="4">Catalyzes the formation of sulfite from adenosine 5'-phosphosulfate (APS) using thioredoxin as an electron donor.</text>
</comment>
<feature type="active site" description="Nucleophile; cysteine thiosulfonate intermediate" evidence="4">
    <location>
        <position position="229"/>
    </location>
</feature>
<dbReference type="KEGG" id="mri:Mal4_51460"/>
<dbReference type="SUPFAM" id="SSF52402">
    <property type="entry name" value="Adenine nucleotide alpha hydrolases-like"/>
    <property type="match status" value="1"/>
</dbReference>
<organism evidence="6 7">
    <name type="scientific">Maioricimonas rarisocia</name>
    <dbReference type="NCBI Taxonomy" id="2528026"/>
    <lineage>
        <taxon>Bacteria</taxon>
        <taxon>Pseudomonadati</taxon>
        <taxon>Planctomycetota</taxon>
        <taxon>Planctomycetia</taxon>
        <taxon>Planctomycetales</taxon>
        <taxon>Planctomycetaceae</taxon>
        <taxon>Maioricimonas</taxon>
    </lineage>
</organism>
<dbReference type="GO" id="GO:0070814">
    <property type="term" value="P:hydrogen sulfide biosynthetic process"/>
    <property type="evidence" value="ECO:0007669"/>
    <property type="project" value="UniProtKB-UniRule"/>
</dbReference>
<dbReference type="GO" id="GO:0004604">
    <property type="term" value="F:phosphoadenylyl-sulfate reductase (thioredoxin) activity"/>
    <property type="evidence" value="ECO:0007669"/>
    <property type="project" value="UniProtKB-UniRule"/>
</dbReference>
<dbReference type="EC" id="1.8.4.10" evidence="4"/>
<dbReference type="OrthoDB" id="9772604at2"/>
<evidence type="ECO:0000256" key="4">
    <source>
        <dbReference type="HAMAP-Rule" id="MF_00063"/>
    </source>
</evidence>
<comment type="subcellular location">
    <subcellularLocation>
        <location evidence="4">Cytoplasm</location>
    </subcellularLocation>
</comment>
<dbReference type="GO" id="GO:0043866">
    <property type="term" value="F:adenylyl-sulfate reductase (thioredoxin) activity"/>
    <property type="evidence" value="ECO:0007669"/>
    <property type="project" value="UniProtKB-EC"/>
</dbReference>
<dbReference type="InterPro" id="IPR004511">
    <property type="entry name" value="PAPS/APS_Rdtase"/>
</dbReference>
<accession>A0A517ZE82</accession>
<reference evidence="6 7" key="1">
    <citation type="submission" date="2019-02" db="EMBL/GenBank/DDBJ databases">
        <title>Deep-cultivation of Planctomycetes and their phenomic and genomic characterization uncovers novel biology.</title>
        <authorList>
            <person name="Wiegand S."/>
            <person name="Jogler M."/>
            <person name="Boedeker C."/>
            <person name="Pinto D."/>
            <person name="Vollmers J."/>
            <person name="Rivas-Marin E."/>
            <person name="Kohn T."/>
            <person name="Peeters S.H."/>
            <person name="Heuer A."/>
            <person name="Rast P."/>
            <person name="Oberbeckmann S."/>
            <person name="Bunk B."/>
            <person name="Jeske O."/>
            <person name="Meyerdierks A."/>
            <person name="Storesund J.E."/>
            <person name="Kallscheuer N."/>
            <person name="Luecker S."/>
            <person name="Lage O.M."/>
            <person name="Pohl T."/>
            <person name="Merkel B.J."/>
            <person name="Hornburger P."/>
            <person name="Mueller R.-W."/>
            <person name="Bruemmer F."/>
            <person name="Labrenz M."/>
            <person name="Spormann A.M."/>
            <person name="Op den Camp H."/>
            <person name="Overmann J."/>
            <person name="Amann R."/>
            <person name="Jetten M.S.M."/>
            <person name="Mascher T."/>
            <person name="Medema M.H."/>
            <person name="Devos D.P."/>
            <person name="Kaster A.-K."/>
            <person name="Ovreas L."/>
            <person name="Rohde M."/>
            <person name="Galperin M.Y."/>
            <person name="Jogler C."/>
        </authorList>
    </citation>
    <scope>NUCLEOTIDE SEQUENCE [LARGE SCALE GENOMIC DNA]</scope>
    <source>
        <strain evidence="6 7">Mal4</strain>
    </source>
</reference>
<dbReference type="EMBL" id="CP036275">
    <property type="protein sequence ID" value="QDU40786.1"/>
    <property type="molecule type" value="Genomic_DNA"/>
</dbReference>
<comment type="cofactor">
    <cofactor evidence="4">
        <name>[4Fe-4S] cluster</name>
        <dbReference type="ChEBI" id="CHEBI:49883"/>
    </cofactor>
    <text evidence="4">Binds 1 [4Fe-4S] cluster per subunit.</text>
</comment>
<keyword evidence="2 4" id="KW-0560">Oxidoreductase</keyword>
<dbReference type="GO" id="GO:0051539">
    <property type="term" value="F:4 iron, 4 sulfur cluster binding"/>
    <property type="evidence" value="ECO:0007669"/>
    <property type="project" value="UniProtKB-UniRule"/>
</dbReference>
<evidence type="ECO:0000259" key="5">
    <source>
        <dbReference type="Pfam" id="PF01507"/>
    </source>
</evidence>
<keyword evidence="4" id="KW-0963">Cytoplasm</keyword>
<feature type="binding site" evidence="4">
    <location>
        <position position="119"/>
    </location>
    <ligand>
        <name>[4Fe-4S] cluster</name>
        <dbReference type="ChEBI" id="CHEBI:49883"/>
    </ligand>
</feature>
<feature type="binding site" evidence="4">
    <location>
        <position position="118"/>
    </location>
    <ligand>
        <name>[4Fe-4S] cluster</name>
        <dbReference type="ChEBI" id="CHEBI:49883"/>
    </ligand>
</feature>
<dbReference type="Gene3D" id="3.40.50.620">
    <property type="entry name" value="HUPs"/>
    <property type="match status" value="1"/>
</dbReference>
<comment type="catalytic activity">
    <reaction evidence="4">
        <text>[thioredoxin]-disulfide + sulfite + AMP + 2 H(+) = adenosine 5'-phosphosulfate + [thioredoxin]-dithiol</text>
        <dbReference type="Rhea" id="RHEA:21976"/>
        <dbReference type="Rhea" id="RHEA-COMP:10698"/>
        <dbReference type="Rhea" id="RHEA-COMP:10700"/>
        <dbReference type="ChEBI" id="CHEBI:15378"/>
        <dbReference type="ChEBI" id="CHEBI:17359"/>
        <dbReference type="ChEBI" id="CHEBI:29950"/>
        <dbReference type="ChEBI" id="CHEBI:50058"/>
        <dbReference type="ChEBI" id="CHEBI:58243"/>
        <dbReference type="ChEBI" id="CHEBI:456215"/>
        <dbReference type="EC" id="1.8.4.10"/>
    </reaction>
</comment>
<protein>
    <recommendedName>
        <fullName evidence="4">Adenosine 5'-phosphosulfate reductase</fullName>
        <shortName evidence="4">APS reductase</shortName>
        <ecNumber evidence="4">1.8.4.10</ecNumber>
    </recommendedName>
    <alternativeName>
        <fullName evidence="4">5'-adenylylsulfate reductase</fullName>
    </alternativeName>
    <alternativeName>
        <fullName evidence="4">Thioredoxin-dependent 5'-adenylylsulfate reductase</fullName>
    </alternativeName>
</protein>
<proteinExistence type="inferred from homology"/>
<dbReference type="Pfam" id="PF01507">
    <property type="entry name" value="PAPS_reduct"/>
    <property type="match status" value="1"/>
</dbReference>
<dbReference type="InterPro" id="IPR014729">
    <property type="entry name" value="Rossmann-like_a/b/a_fold"/>
</dbReference>
<keyword evidence="4" id="KW-0408">Iron</keyword>
<evidence type="ECO:0000313" key="7">
    <source>
        <dbReference type="Proteomes" id="UP000320496"/>
    </source>
</evidence>
<dbReference type="NCBIfam" id="NF002537">
    <property type="entry name" value="PRK02090.1"/>
    <property type="match status" value="1"/>
</dbReference>
<dbReference type="HAMAP" id="MF_00063">
    <property type="entry name" value="CysH"/>
    <property type="match status" value="1"/>
</dbReference>
<feature type="binding site" evidence="4">
    <location>
        <position position="201"/>
    </location>
    <ligand>
        <name>[4Fe-4S] cluster</name>
        <dbReference type="ChEBI" id="CHEBI:49883"/>
    </ligand>
</feature>
<evidence type="ECO:0000313" key="6">
    <source>
        <dbReference type="EMBL" id="QDU40786.1"/>
    </source>
</evidence>
<dbReference type="GO" id="GO:0046872">
    <property type="term" value="F:metal ion binding"/>
    <property type="evidence" value="ECO:0007669"/>
    <property type="project" value="UniProtKB-KW"/>
</dbReference>
<comment type="similarity">
    <text evidence="1 4">Belongs to the PAPS reductase family. CysH subfamily.</text>
</comment>
<keyword evidence="4" id="KW-0411">Iron-sulfur</keyword>
<gene>
    <name evidence="4 6" type="primary">cysH</name>
    <name evidence="6" type="ORF">Mal4_51460</name>
</gene>
<feature type="binding site" evidence="4">
    <location>
        <position position="204"/>
    </location>
    <ligand>
        <name>[4Fe-4S] cluster</name>
        <dbReference type="ChEBI" id="CHEBI:49883"/>
    </ligand>
</feature>
<evidence type="ECO:0000256" key="1">
    <source>
        <dbReference type="ARBA" id="ARBA00009732"/>
    </source>
</evidence>
<dbReference type="PANTHER" id="PTHR46509:SF1">
    <property type="entry name" value="PHOSPHOADENOSINE PHOSPHOSULFATE REDUCTASE"/>
    <property type="match status" value="1"/>
</dbReference>
<evidence type="ECO:0000256" key="3">
    <source>
        <dbReference type="ARBA" id="ARBA00024327"/>
    </source>
</evidence>
<dbReference type="PANTHER" id="PTHR46509">
    <property type="entry name" value="PHOSPHOADENOSINE PHOSPHOSULFATE REDUCTASE"/>
    <property type="match status" value="1"/>
</dbReference>
<dbReference type="PIRSF" id="PIRSF000857">
    <property type="entry name" value="PAPS_reductase"/>
    <property type="match status" value="1"/>
</dbReference>
<sequence length="263" mass="29598">MARLSQARLASLNRTLENRTPDELLRWAKDIFGDRLAAISAMQRSGSVVCHMISQLKLDIPVLFVDTGVMFAETLETRDRIASQYGLNLRTLHPELTMTEQTEKHGVLYLSVEGQQSCCHMRKVEPLLAVKDDFDALIGSLRRSDGGRRGDCPILAVDPEMNAIRINPLANFTDEQLEEYITGNEVITNPLHEQGYSTIGCNRCTTPVLPNEPRRAGRWRHLGPWSMYCGINPTDTDEETSVAIDFPQDLIDRLLGQKTDFVI</sequence>
<name>A0A517ZE82_9PLAN</name>
<dbReference type="InterPro" id="IPR002500">
    <property type="entry name" value="PAPS_reduct_dom"/>
</dbReference>
<comment type="pathway">
    <text evidence="3 4">Sulfur metabolism; hydrogen sulfide biosynthesis; sulfite from sulfate.</text>
</comment>
<dbReference type="GO" id="GO:0005737">
    <property type="term" value="C:cytoplasm"/>
    <property type="evidence" value="ECO:0007669"/>
    <property type="project" value="UniProtKB-SubCell"/>
</dbReference>
<dbReference type="GO" id="GO:0019379">
    <property type="term" value="P:sulfate assimilation, phosphoadenylyl sulfate reduction by phosphoadenylyl-sulfate reductase (thioredoxin)"/>
    <property type="evidence" value="ECO:0007669"/>
    <property type="project" value="UniProtKB-UniRule"/>
</dbReference>